<evidence type="ECO:0000313" key="5">
    <source>
        <dbReference type="Proteomes" id="UP001172082"/>
    </source>
</evidence>
<evidence type="ECO:0000256" key="2">
    <source>
        <dbReference type="SAM" id="SignalP"/>
    </source>
</evidence>
<evidence type="ECO:0000313" key="4">
    <source>
        <dbReference type="EMBL" id="MDN5204264.1"/>
    </source>
</evidence>
<dbReference type="Pfam" id="PF07593">
    <property type="entry name" value="UnbV_ASPIC"/>
    <property type="match status" value="1"/>
</dbReference>
<sequence length="1104" mass="123723">MNRKTTVVIFCFLGLLSCKEVASDATLFSFVPAETSNIEFENALPETADFNILNYLYYYNGGGVAVGDINGDNLEDIYFTSNLGQNRLYLNKGNLKFEDITAKAGVGGMSDWTTGVSMVDINGDGLLDIYVCNLGDFEGKKGKNELFINNGDLTFEEKAEQYGLDFRTFSTQATFLDYDNDGDLDMYLLNHAIHTINSYAPRNEMLGRIDAKTGDRLLKNNLDKGEVEFTDVTSSSGIYSNPISFGLGVATSDINADGWIDLYISNDFHENDYLYINNGDGTFTDQLTSWVGHTSKYSMGNDANDFNNDGRPDIITLDMLPHKQEVLQKSMGEDHYALREIILERGYEPQLARNTLQLNTGERFSEIAPLSGIEATDWSWTPLIADLDNDGMKDIYITNGIYRRPNDLDYLNYTSNRAIKSVLNSRVESVSRKLIEFMPQYPVSNIAYRNLGNYQFENVSEQWAINKPTHSNGAAYSDLDNDGDLDIVVNNINEKALLIENRSSQRLSKNNYIDIRLHGEAYNSQGIGAKVYIRHADSVFFQEQSPVRGFISSVSPVLHFGLGRLSMLDQIIIVWPGGKQETIYNVQVNVALDFYEKDASGNFYKDPPDIPKHQYFNPSKEQFLFEHKENIYHDAYAQFLIPRAISREGPGLAVADVDNDGLQDFYVTGASGQPGALFIQEPNGSFNKSKQGSFQTDSLSEEVCAVFFDVDADKDMDLYIVTAGYEHARRTATHDKLYLNDGSGNFDRSKDFNEIAGQNSSVIPEDYDKDGDIDLFIGGRAEIEDYGRSPRSYLLENNGSATFNQLELNGLNHAGMVSDGVWADLDGDGWKELILVGEWMPITIFANRRGQLERIENPSGLSGTGGWWNTIIAEDFDNDGDLDLIAGNIGLNTKLTPTLDRPVRLYLKDFDENGKVDPIITFYLEEKEYPLAEKDLLVRQMPFVKKKFPDYRSFSGITINELFSKDELSDAVILEANEFASLYIENLGEGRFKTKPLPIEANMAPITSMIAHDLNNDGLMDIIAGGNFHHLNPPLGRQDASVGFVGLNDGKGNFIFKNHTESGLFIEGEVRDIKWITIGREKKKMLMVARNNAPLIAFDYKDTN</sequence>
<name>A0ABT8KU36_9BACT</name>
<comment type="caution">
    <text evidence="4">The sequence shown here is derived from an EMBL/GenBank/DDBJ whole genome shotgun (WGS) entry which is preliminary data.</text>
</comment>
<dbReference type="InterPro" id="IPR011519">
    <property type="entry name" value="UnbV_ASPIC"/>
</dbReference>
<protein>
    <submittedName>
        <fullName evidence="4">VCBS repeat-containing protein</fullName>
    </submittedName>
</protein>
<evidence type="ECO:0000256" key="1">
    <source>
        <dbReference type="ARBA" id="ARBA00022729"/>
    </source>
</evidence>
<dbReference type="PANTHER" id="PTHR16026">
    <property type="entry name" value="CARTILAGE ACIDIC PROTEIN 1"/>
    <property type="match status" value="1"/>
</dbReference>
<dbReference type="SUPFAM" id="SSF69318">
    <property type="entry name" value="Integrin alpha N-terminal domain"/>
    <property type="match status" value="3"/>
</dbReference>
<feature type="signal peptide" evidence="2">
    <location>
        <begin position="1"/>
        <end position="22"/>
    </location>
</feature>
<dbReference type="EMBL" id="JAUJEA010000010">
    <property type="protein sequence ID" value="MDN5204264.1"/>
    <property type="molecule type" value="Genomic_DNA"/>
</dbReference>
<gene>
    <name evidence="4" type="ORF">QQ008_22925</name>
</gene>
<keyword evidence="5" id="KW-1185">Reference proteome</keyword>
<proteinExistence type="predicted"/>
<dbReference type="PANTHER" id="PTHR16026:SF0">
    <property type="entry name" value="CARTILAGE ACIDIC PROTEIN 1"/>
    <property type="match status" value="1"/>
</dbReference>
<dbReference type="Pfam" id="PF13517">
    <property type="entry name" value="FG-GAP_3"/>
    <property type="match status" value="4"/>
</dbReference>
<dbReference type="InterPro" id="IPR027039">
    <property type="entry name" value="Crtac1"/>
</dbReference>
<dbReference type="PROSITE" id="PS51257">
    <property type="entry name" value="PROKAR_LIPOPROTEIN"/>
    <property type="match status" value="1"/>
</dbReference>
<dbReference type="InterPro" id="IPR013517">
    <property type="entry name" value="FG-GAP"/>
</dbReference>
<dbReference type="Proteomes" id="UP001172082">
    <property type="component" value="Unassembled WGS sequence"/>
</dbReference>
<reference evidence="4" key="1">
    <citation type="submission" date="2023-06" db="EMBL/GenBank/DDBJ databases">
        <title>Genomic of Parafulvivirga corallium.</title>
        <authorList>
            <person name="Wang G."/>
        </authorList>
    </citation>
    <scope>NUCLEOTIDE SEQUENCE</scope>
    <source>
        <strain evidence="4">BMA10</strain>
    </source>
</reference>
<organism evidence="4 5">
    <name type="scientific">Splendidivirga corallicola</name>
    <dbReference type="NCBI Taxonomy" id="3051826"/>
    <lineage>
        <taxon>Bacteria</taxon>
        <taxon>Pseudomonadati</taxon>
        <taxon>Bacteroidota</taxon>
        <taxon>Cytophagia</taxon>
        <taxon>Cytophagales</taxon>
        <taxon>Splendidivirgaceae</taxon>
        <taxon>Splendidivirga</taxon>
    </lineage>
</organism>
<evidence type="ECO:0000259" key="3">
    <source>
        <dbReference type="Pfam" id="PF07593"/>
    </source>
</evidence>
<dbReference type="Gene3D" id="2.130.10.130">
    <property type="entry name" value="Integrin alpha, N-terminal"/>
    <property type="match status" value="3"/>
</dbReference>
<dbReference type="InterPro" id="IPR028994">
    <property type="entry name" value="Integrin_alpha_N"/>
</dbReference>
<accession>A0ABT8KU36</accession>
<dbReference type="RefSeq" id="WP_346754289.1">
    <property type="nucleotide sequence ID" value="NZ_JAUJEA010000010.1"/>
</dbReference>
<keyword evidence="1 2" id="KW-0732">Signal</keyword>
<feature type="chain" id="PRO_5046981610" evidence="2">
    <location>
        <begin position="23"/>
        <end position="1104"/>
    </location>
</feature>
<feature type="domain" description="ASPIC/UnbV" evidence="3">
    <location>
        <begin position="526"/>
        <end position="590"/>
    </location>
</feature>